<evidence type="ECO:0008006" key="5">
    <source>
        <dbReference type="Google" id="ProtNLM"/>
    </source>
</evidence>
<dbReference type="eggNOG" id="ENOG5030IE6">
    <property type="taxonomic scope" value="Bacteria"/>
</dbReference>
<keyword evidence="2" id="KW-0812">Transmembrane</keyword>
<dbReference type="RefSeq" id="WP_012830432.1">
    <property type="nucleotide sequence ID" value="NC_013440.1"/>
</dbReference>
<feature type="transmembrane region" description="Helical" evidence="2">
    <location>
        <begin position="116"/>
        <end position="136"/>
    </location>
</feature>
<protein>
    <recommendedName>
        <fullName evidence="5">Phage holin family protein</fullName>
    </recommendedName>
</protein>
<keyword evidence="4" id="KW-1185">Reference proteome</keyword>
<gene>
    <name evidence="3" type="ordered locus">Hoch_5356</name>
</gene>
<evidence type="ECO:0000313" key="4">
    <source>
        <dbReference type="Proteomes" id="UP000001880"/>
    </source>
</evidence>
<dbReference type="Proteomes" id="UP000001880">
    <property type="component" value="Chromosome"/>
</dbReference>
<feature type="transmembrane region" description="Helical" evidence="2">
    <location>
        <begin position="84"/>
        <end position="104"/>
    </location>
</feature>
<dbReference type="AlphaFoldDB" id="D0LYH4"/>
<organism evidence="3 4">
    <name type="scientific">Haliangium ochraceum (strain DSM 14365 / JCM 11303 / SMP-2)</name>
    <dbReference type="NCBI Taxonomy" id="502025"/>
    <lineage>
        <taxon>Bacteria</taxon>
        <taxon>Pseudomonadati</taxon>
        <taxon>Myxococcota</taxon>
        <taxon>Polyangia</taxon>
        <taxon>Haliangiales</taxon>
        <taxon>Kofleriaceae</taxon>
        <taxon>Haliangium</taxon>
    </lineage>
</organism>
<dbReference type="STRING" id="502025.Hoch_5356"/>
<name>D0LYH4_HALO1</name>
<reference evidence="3 4" key="1">
    <citation type="journal article" date="2010" name="Stand. Genomic Sci.">
        <title>Complete genome sequence of Haliangium ochraceum type strain (SMP-2).</title>
        <authorList>
            <consortium name="US DOE Joint Genome Institute (JGI-PGF)"/>
            <person name="Ivanova N."/>
            <person name="Daum C."/>
            <person name="Lang E."/>
            <person name="Abt B."/>
            <person name="Kopitz M."/>
            <person name="Saunders E."/>
            <person name="Lapidus A."/>
            <person name="Lucas S."/>
            <person name="Glavina Del Rio T."/>
            <person name="Nolan M."/>
            <person name="Tice H."/>
            <person name="Copeland A."/>
            <person name="Cheng J.F."/>
            <person name="Chen F."/>
            <person name="Bruce D."/>
            <person name="Goodwin L."/>
            <person name="Pitluck S."/>
            <person name="Mavromatis K."/>
            <person name="Pati A."/>
            <person name="Mikhailova N."/>
            <person name="Chen A."/>
            <person name="Palaniappan K."/>
            <person name="Land M."/>
            <person name="Hauser L."/>
            <person name="Chang Y.J."/>
            <person name="Jeffries C.D."/>
            <person name="Detter J.C."/>
            <person name="Brettin T."/>
            <person name="Rohde M."/>
            <person name="Goker M."/>
            <person name="Bristow J."/>
            <person name="Markowitz V."/>
            <person name="Eisen J.A."/>
            <person name="Hugenholtz P."/>
            <person name="Kyrpides N.C."/>
            <person name="Klenk H.P."/>
        </authorList>
    </citation>
    <scope>NUCLEOTIDE SEQUENCE [LARGE SCALE GENOMIC DNA]</scope>
    <source>
        <strain evidence="4">DSM 14365 / CIP 107738 / JCM 11303 / AJ 13395 / SMP-2</strain>
    </source>
</reference>
<dbReference type="Pfam" id="PF07332">
    <property type="entry name" value="Phage_holin_3_6"/>
    <property type="match status" value="1"/>
</dbReference>
<accession>D0LYH4</accession>
<evidence type="ECO:0000256" key="2">
    <source>
        <dbReference type="SAM" id="Phobius"/>
    </source>
</evidence>
<evidence type="ECO:0000313" key="3">
    <source>
        <dbReference type="EMBL" id="ACY17840.1"/>
    </source>
</evidence>
<sequence length="171" mass="18126">MSLHPIGSYEGGAARNLPPPTTNLRDRRSEIASLPAPEKTPQPSIAELFGDIVTDAQIVIRKELELAKVELEDVVEQTTRRAKVAAAGGVLALGGGLILLFMVAHLVASTTVLPLWASYGIVGGVVFLAGVTAFIIGGKRLKAIDPVPRETADAVRKDAQWIAEQNPLSTK</sequence>
<dbReference type="OrthoDB" id="3216929at2"/>
<feature type="region of interest" description="Disordered" evidence="1">
    <location>
        <begin position="1"/>
        <end position="25"/>
    </location>
</feature>
<evidence type="ECO:0000256" key="1">
    <source>
        <dbReference type="SAM" id="MobiDB-lite"/>
    </source>
</evidence>
<dbReference type="EMBL" id="CP001804">
    <property type="protein sequence ID" value="ACY17840.1"/>
    <property type="molecule type" value="Genomic_DNA"/>
</dbReference>
<proteinExistence type="predicted"/>
<keyword evidence="2" id="KW-0472">Membrane</keyword>
<keyword evidence="2" id="KW-1133">Transmembrane helix</keyword>
<dbReference type="KEGG" id="hoh:Hoch_5356"/>
<dbReference type="InterPro" id="IPR009937">
    <property type="entry name" value="Phage_holin_3_6"/>
</dbReference>
<dbReference type="HOGENOM" id="CLU_106273_2_2_7"/>